<dbReference type="Proteomes" id="UP000828390">
    <property type="component" value="Unassembled WGS sequence"/>
</dbReference>
<sequence>MTFGKYRGQSFKWLLENDVGWTAWLLAHYIVVGEKDPLMKWQKQTAGPCEGVSLRNGSLFETPNTAPNLHNKRHILRSKLNKLKPLVITYRQ</sequence>
<name>A0A9D4G6P0_DREPO</name>
<dbReference type="AlphaFoldDB" id="A0A9D4G6P0"/>
<keyword evidence="2" id="KW-1185">Reference proteome</keyword>
<reference evidence="1" key="2">
    <citation type="submission" date="2020-11" db="EMBL/GenBank/DDBJ databases">
        <authorList>
            <person name="McCartney M.A."/>
            <person name="Auch B."/>
            <person name="Kono T."/>
            <person name="Mallez S."/>
            <person name="Becker A."/>
            <person name="Gohl D.M."/>
            <person name="Silverstein K.A.T."/>
            <person name="Koren S."/>
            <person name="Bechman K.B."/>
            <person name="Herman A."/>
            <person name="Abrahante J.E."/>
            <person name="Garbe J."/>
        </authorList>
    </citation>
    <scope>NUCLEOTIDE SEQUENCE</scope>
    <source>
        <strain evidence="1">Duluth1</strain>
        <tissue evidence="1">Whole animal</tissue>
    </source>
</reference>
<organism evidence="1 2">
    <name type="scientific">Dreissena polymorpha</name>
    <name type="common">Zebra mussel</name>
    <name type="synonym">Mytilus polymorpha</name>
    <dbReference type="NCBI Taxonomy" id="45954"/>
    <lineage>
        <taxon>Eukaryota</taxon>
        <taxon>Metazoa</taxon>
        <taxon>Spiralia</taxon>
        <taxon>Lophotrochozoa</taxon>
        <taxon>Mollusca</taxon>
        <taxon>Bivalvia</taxon>
        <taxon>Autobranchia</taxon>
        <taxon>Heteroconchia</taxon>
        <taxon>Euheterodonta</taxon>
        <taxon>Imparidentia</taxon>
        <taxon>Neoheterodontei</taxon>
        <taxon>Myida</taxon>
        <taxon>Dreissenoidea</taxon>
        <taxon>Dreissenidae</taxon>
        <taxon>Dreissena</taxon>
    </lineage>
</organism>
<accession>A0A9D4G6P0</accession>
<proteinExistence type="predicted"/>
<comment type="caution">
    <text evidence="1">The sequence shown here is derived from an EMBL/GenBank/DDBJ whole genome shotgun (WGS) entry which is preliminary data.</text>
</comment>
<protein>
    <submittedName>
        <fullName evidence="1">Uncharacterized protein</fullName>
    </submittedName>
</protein>
<gene>
    <name evidence="1" type="ORF">DPMN_136843</name>
</gene>
<evidence type="ECO:0000313" key="2">
    <source>
        <dbReference type="Proteomes" id="UP000828390"/>
    </source>
</evidence>
<dbReference type="EMBL" id="JAIWYP010000006">
    <property type="protein sequence ID" value="KAH3808487.1"/>
    <property type="molecule type" value="Genomic_DNA"/>
</dbReference>
<reference evidence="1" key="1">
    <citation type="journal article" date="2019" name="bioRxiv">
        <title>The Genome of the Zebra Mussel, Dreissena polymorpha: A Resource for Invasive Species Research.</title>
        <authorList>
            <person name="McCartney M.A."/>
            <person name="Auch B."/>
            <person name="Kono T."/>
            <person name="Mallez S."/>
            <person name="Zhang Y."/>
            <person name="Obille A."/>
            <person name="Becker A."/>
            <person name="Abrahante J.E."/>
            <person name="Garbe J."/>
            <person name="Badalamenti J.P."/>
            <person name="Herman A."/>
            <person name="Mangelson H."/>
            <person name="Liachko I."/>
            <person name="Sullivan S."/>
            <person name="Sone E.D."/>
            <person name="Koren S."/>
            <person name="Silverstein K.A.T."/>
            <person name="Beckman K.B."/>
            <person name="Gohl D.M."/>
        </authorList>
    </citation>
    <scope>NUCLEOTIDE SEQUENCE</scope>
    <source>
        <strain evidence="1">Duluth1</strain>
        <tissue evidence="1">Whole animal</tissue>
    </source>
</reference>
<evidence type="ECO:0000313" key="1">
    <source>
        <dbReference type="EMBL" id="KAH3808487.1"/>
    </source>
</evidence>